<dbReference type="EMBL" id="LGRX02009719">
    <property type="protein sequence ID" value="KAK3271464.1"/>
    <property type="molecule type" value="Genomic_DNA"/>
</dbReference>
<accession>A0AAE0G4L7</accession>
<proteinExistence type="predicted"/>
<dbReference type="AlphaFoldDB" id="A0AAE0G4L7"/>
<name>A0AAE0G4L7_9CHLO</name>
<evidence type="ECO:0000313" key="2">
    <source>
        <dbReference type="Proteomes" id="UP001190700"/>
    </source>
</evidence>
<organism evidence="1 2">
    <name type="scientific">Cymbomonas tetramitiformis</name>
    <dbReference type="NCBI Taxonomy" id="36881"/>
    <lineage>
        <taxon>Eukaryota</taxon>
        <taxon>Viridiplantae</taxon>
        <taxon>Chlorophyta</taxon>
        <taxon>Pyramimonadophyceae</taxon>
        <taxon>Pyramimonadales</taxon>
        <taxon>Pyramimonadaceae</taxon>
        <taxon>Cymbomonas</taxon>
    </lineage>
</organism>
<feature type="non-terminal residue" evidence="1">
    <location>
        <position position="1"/>
    </location>
</feature>
<gene>
    <name evidence="1" type="ORF">CYMTET_20184</name>
</gene>
<sequence length="118" mass="12587">GVLWCGKGRVYLGVVGAYHSLQCGCGVARDACNCGGGAYHSLQGVVWEGGLLRSRSTYFHKGSVLAEVPGGSGQSPSEHAWHVFRTLPQKASYSSRDGGLDGMFLTTQFVDGCWDLFI</sequence>
<dbReference type="Proteomes" id="UP001190700">
    <property type="component" value="Unassembled WGS sequence"/>
</dbReference>
<comment type="caution">
    <text evidence="1">The sequence shown here is derived from an EMBL/GenBank/DDBJ whole genome shotgun (WGS) entry which is preliminary data.</text>
</comment>
<reference evidence="1 2" key="1">
    <citation type="journal article" date="2015" name="Genome Biol. Evol.">
        <title>Comparative Genomics of a Bacterivorous Green Alga Reveals Evolutionary Causalities and Consequences of Phago-Mixotrophic Mode of Nutrition.</title>
        <authorList>
            <person name="Burns J.A."/>
            <person name="Paasch A."/>
            <person name="Narechania A."/>
            <person name="Kim E."/>
        </authorList>
    </citation>
    <scope>NUCLEOTIDE SEQUENCE [LARGE SCALE GENOMIC DNA]</scope>
    <source>
        <strain evidence="1 2">PLY_AMNH</strain>
    </source>
</reference>
<protein>
    <submittedName>
        <fullName evidence="1">Uncharacterized protein</fullName>
    </submittedName>
</protein>
<evidence type="ECO:0000313" key="1">
    <source>
        <dbReference type="EMBL" id="KAK3271464.1"/>
    </source>
</evidence>
<keyword evidence="2" id="KW-1185">Reference proteome</keyword>